<organism evidence="2 3">
    <name type="scientific">Splendidivirga corallicola</name>
    <dbReference type="NCBI Taxonomy" id="3051826"/>
    <lineage>
        <taxon>Bacteria</taxon>
        <taxon>Pseudomonadati</taxon>
        <taxon>Bacteroidota</taxon>
        <taxon>Cytophagia</taxon>
        <taxon>Cytophagales</taxon>
        <taxon>Splendidivirgaceae</taxon>
        <taxon>Splendidivirga</taxon>
    </lineage>
</organism>
<reference evidence="2" key="1">
    <citation type="submission" date="2023-06" db="EMBL/GenBank/DDBJ databases">
        <title>Genomic of Parafulvivirga corallium.</title>
        <authorList>
            <person name="Wang G."/>
        </authorList>
    </citation>
    <scope>NUCLEOTIDE SEQUENCE</scope>
    <source>
        <strain evidence="2">BMA10</strain>
    </source>
</reference>
<comment type="caution">
    <text evidence="2">The sequence shown here is derived from an EMBL/GenBank/DDBJ whole genome shotgun (WGS) entry which is preliminary data.</text>
</comment>
<protein>
    <submittedName>
        <fullName evidence="2">Crp/Fnr family transcriptional regulator</fullName>
    </submittedName>
</protein>
<sequence>MFQSDQFISKEHLQKWSEKLGFEFKTQSAKKGEVFLKHKQRCHYFYYVSKGFIRLYYLDLDGQEMTHWFSAEKMMITSPFSFFKEETNILNFQALEDTELILISKDQLNLLSDQIDQANKAFQSLFVEFAMRLSRRIMSIHTESAEYRYLKLLEEHPLIFQKAKLAHISSYLGITQQSLSRIRKKLVH</sequence>
<name>A0ABT8KM17_9BACT</name>
<gene>
    <name evidence="2" type="ORF">QQ008_07895</name>
</gene>
<dbReference type="InterPro" id="IPR018490">
    <property type="entry name" value="cNMP-bd_dom_sf"/>
</dbReference>
<accession>A0ABT8KM17</accession>
<evidence type="ECO:0000313" key="3">
    <source>
        <dbReference type="Proteomes" id="UP001172082"/>
    </source>
</evidence>
<dbReference type="EMBL" id="JAUJEA010000002">
    <property type="protein sequence ID" value="MDN5201278.1"/>
    <property type="molecule type" value="Genomic_DNA"/>
</dbReference>
<dbReference type="Proteomes" id="UP001172082">
    <property type="component" value="Unassembled WGS sequence"/>
</dbReference>
<feature type="domain" description="Cyclic nucleotide-binding" evidence="1">
    <location>
        <begin position="27"/>
        <end position="109"/>
    </location>
</feature>
<evidence type="ECO:0000259" key="1">
    <source>
        <dbReference type="Pfam" id="PF00027"/>
    </source>
</evidence>
<proteinExistence type="predicted"/>
<dbReference type="RefSeq" id="WP_346751304.1">
    <property type="nucleotide sequence ID" value="NZ_JAUJEA010000002.1"/>
</dbReference>
<dbReference type="Gene3D" id="2.60.120.10">
    <property type="entry name" value="Jelly Rolls"/>
    <property type="match status" value="1"/>
</dbReference>
<evidence type="ECO:0000313" key="2">
    <source>
        <dbReference type="EMBL" id="MDN5201278.1"/>
    </source>
</evidence>
<dbReference type="CDD" id="cd00038">
    <property type="entry name" value="CAP_ED"/>
    <property type="match status" value="1"/>
</dbReference>
<dbReference type="InterPro" id="IPR000595">
    <property type="entry name" value="cNMP-bd_dom"/>
</dbReference>
<dbReference type="InterPro" id="IPR014710">
    <property type="entry name" value="RmlC-like_jellyroll"/>
</dbReference>
<keyword evidence="3" id="KW-1185">Reference proteome</keyword>
<dbReference type="Pfam" id="PF00027">
    <property type="entry name" value="cNMP_binding"/>
    <property type="match status" value="1"/>
</dbReference>
<dbReference type="SUPFAM" id="SSF51206">
    <property type="entry name" value="cAMP-binding domain-like"/>
    <property type="match status" value="1"/>
</dbReference>